<dbReference type="EMBL" id="JAIWJX010000002">
    <property type="protein sequence ID" value="MCK6256310.1"/>
    <property type="molecule type" value="Genomic_DNA"/>
</dbReference>
<evidence type="ECO:0000313" key="2">
    <source>
        <dbReference type="EMBL" id="MCK6256310.1"/>
    </source>
</evidence>
<dbReference type="AlphaFoldDB" id="A0A9X1XAM8"/>
<feature type="transmembrane region" description="Helical" evidence="1">
    <location>
        <begin position="9"/>
        <end position="28"/>
    </location>
</feature>
<evidence type="ECO:0000256" key="1">
    <source>
        <dbReference type="SAM" id="Phobius"/>
    </source>
</evidence>
<name>A0A9X1XAM8_9BACL</name>
<proteinExistence type="predicted"/>
<keyword evidence="1" id="KW-1133">Transmembrane helix</keyword>
<comment type="caution">
    <text evidence="2">The sequence shown here is derived from an EMBL/GenBank/DDBJ whole genome shotgun (WGS) entry which is preliminary data.</text>
</comment>
<protein>
    <submittedName>
        <fullName evidence="2">Uncharacterized protein</fullName>
    </submittedName>
</protein>
<dbReference type="Proteomes" id="UP001139011">
    <property type="component" value="Unassembled WGS sequence"/>
</dbReference>
<gene>
    <name evidence="2" type="ORF">LCY76_06835</name>
</gene>
<sequence length="68" mass="7896">MAVSRNAKTIILVILGFVIVIFALQRMGIDAHFAFYHVVPFLTAYILPWIALYWLIRLVKVIESKNYN</sequence>
<keyword evidence="1" id="KW-0812">Transmembrane</keyword>
<dbReference type="RefSeq" id="WP_248252004.1">
    <property type="nucleotide sequence ID" value="NZ_JAIWJX010000002.1"/>
</dbReference>
<keyword evidence="1" id="KW-0472">Membrane</keyword>
<evidence type="ECO:0000313" key="3">
    <source>
        <dbReference type="Proteomes" id="UP001139011"/>
    </source>
</evidence>
<organism evidence="2 3">
    <name type="scientific">Fictibacillus marinisediminis</name>
    <dbReference type="NCBI Taxonomy" id="2878389"/>
    <lineage>
        <taxon>Bacteria</taxon>
        <taxon>Bacillati</taxon>
        <taxon>Bacillota</taxon>
        <taxon>Bacilli</taxon>
        <taxon>Bacillales</taxon>
        <taxon>Fictibacillaceae</taxon>
        <taxon>Fictibacillus</taxon>
    </lineage>
</organism>
<keyword evidence="3" id="KW-1185">Reference proteome</keyword>
<feature type="transmembrane region" description="Helical" evidence="1">
    <location>
        <begin position="34"/>
        <end position="56"/>
    </location>
</feature>
<accession>A0A9X1XAM8</accession>
<reference evidence="2" key="1">
    <citation type="submission" date="2021-09" db="EMBL/GenBank/DDBJ databases">
        <title>Genome analysis of Fictibacillus sp. KIGAM418 isolated from marine sediment.</title>
        <authorList>
            <person name="Seo M.-J."/>
            <person name="Cho E.-S."/>
            <person name="Hwang C.Y."/>
        </authorList>
    </citation>
    <scope>NUCLEOTIDE SEQUENCE</scope>
    <source>
        <strain evidence="2">KIGAM418</strain>
    </source>
</reference>